<dbReference type="Gene3D" id="2.160.20.10">
    <property type="entry name" value="Single-stranded right-handed beta-helix, Pectin lyase-like"/>
    <property type="match status" value="1"/>
</dbReference>
<keyword evidence="18" id="KW-1185">Reference proteome</keyword>
<dbReference type="SMART" id="SM00710">
    <property type="entry name" value="PbH1"/>
    <property type="match status" value="4"/>
</dbReference>
<dbReference type="AlphaFoldDB" id="A0AAD6A196"/>
<evidence type="ECO:0000256" key="6">
    <source>
        <dbReference type="ARBA" id="ARBA00023295"/>
    </source>
</evidence>
<dbReference type="FunFam" id="2.160.20.10:FF:000004">
    <property type="entry name" value="Pectin lyase-like superfamily protein"/>
    <property type="match status" value="1"/>
</dbReference>
<dbReference type="GO" id="GO:0004650">
    <property type="term" value="F:polygalacturonase activity"/>
    <property type="evidence" value="ECO:0007669"/>
    <property type="project" value="InterPro"/>
</dbReference>
<evidence type="ECO:0000256" key="8">
    <source>
        <dbReference type="ARBA" id="ARBA00038933"/>
    </source>
</evidence>
<evidence type="ECO:0000256" key="12">
    <source>
        <dbReference type="ARBA" id="ARBA00068298"/>
    </source>
</evidence>
<keyword evidence="6 15" id="KW-0326">Glycosidase</keyword>
<evidence type="ECO:0000256" key="5">
    <source>
        <dbReference type="ARBA" id="ARBA00022801"/>
    </source>
</evidence>
<sequence length="432" mass="44918">MMYLKSVILLFLLVCTVNFQEADSKKSAKTEDSPAASADSAASAEAPAGAAGANSTKAGAAGTFNIEDFGVVGDGKTDNAPGFLKAWKAACAATGNPTIVISKGDYLLGPVIFEGPCKGDHITIQLDGNLLGSTNLGSYKENWLQFQHINGLTITGTGTVDGQGAKTWPENKCKSGGACKVFPMSMVFAFIEGLTVHGITSVNSKYFHMNVFSSKNVELSSLTITAPEDSPNTDGIHLGDNTNVTITDVTIGTGDDCISVGPGTSKVSITKVKCGPGHGISIGSLGRYANEKDVTDITVKSCTLTRTTNGLRIKTYQSNPTPLEVSGIHYEDITMDHVTYPIIIDQQYCPNGKCGGTGESTVKIVDVTYKGIKGTSADPNTVVLKCSAKNPCEQIDVSGIQITAPAGTSNITCVNTKLGTADASIKSACSDA</sequence>
<keyword evidence="3" id="KW-0134">Cell wall</keyword>
<evidence type="ECO:0000256" key="10">
    <source>
        <dbReference type="ARBA" id="ARBA00048766"/>
    </source>
</evidence>
<dbReference type="GO" id="GO:0071555">
    <property type="term" value="P:cell wall organization"/>
    <property type="evidence" value="ECO:0007669"/>
    <property type="project" value="UniProtKB-KW"/>
</dbReference>
<name>A0AAD6A196_9POAL</name>
<dbReference type="GO" id="GO:0047911">
    <property type="term" value="F:galacturan 1,4-alpha-galacturonidase activity"/>
    <property type="evidence" value="ECO:0007669"/>
    <property type="project" value="UniProtKB-EC"/>
</dbReference>
<dbReference type="InterPro" id="IPR011050">
    <property type="entry name" value="Pectin_lyase_fold/virulence"/>
</dbReference>
<protein>
    <recommendedName>
        <fullName evidence="12">Exopolygalacturonase</fullName>
        <ecNumber evidence="8">3.2.1.67</ecNumber>
    </recommendedName>
    <alternativeName>
        <fullName evidence="9">Galacturan 1,4-alpha-galacturonidase</fullName>
    </alternativeName>
    <alternativeName>
        <fullName evidence="13">Pectinase</fullName>
    </alternativeName>
</protein>
<comment type="caution">
    <text evidence="17">The sequence shown here is derived from an EMBL/GenBank/DDBJ whole genome shotgun (WGS) entry which is preliminary data.</text>
</comment>
<comment type="subcellular location">
    <subcellularLocation>
        <location evidence="1">Secreted</location>
        <location evidence="1">Cell wall</location>
    </subcellularLocation>
</comment>
<evidence type="ECO:0000256" key="15">
    <source>
        <dbReference type="RuleBase" id="RU361169"/>
    </source>
</evidence>
<keyword evidence="4" id="KW-0964">Secreted</keyword>
<dbReference type="PANTHER" id="PTHR31375">
    <property type="match status" value="1"/>
</dbReference>
<dbReference type="InterPro" id="IPR006626">
    <property type="entry name" value="PbH1"/>
</dbReference>
<evidence type="ECO:0000256" key="13">
    <source>
        <dbReference type="ARBA" id="ARBA00083621"/>
    </source>
</evidence>
<dbReference type="Proteomes" id="UP001210211">
    <property type="component" value="Unassembled WGS sequence"/>
</dbReference>
<keyword evidence="16" id="KW-0732">Signal</keyword>
<evidence type="ECO:0000313" key="17">
    <source>
        <dbReference type="EMBL" id="KAJ3707780.1"/>
    </source>
</evidence>
<evidence type="ECO:0000256" key="4">
    <source>
        <dbReference type="ARBA" id="ARBA00022525"/>
    </source>
</evidence>
<evidence type="ECO:0000256" key="1">
    <source>
        <dbReference type="ARBA" id="ARBA00004191"/>
    </source>
</evidence>
<evidence type="ECO:0000256" key="2">
    <source>
        <dbReference type="ARBA" id="ARBA00008834"/>
    </source>
</evidence>
<keyword evidence="5 15" id="KW-0378">Hydrolase</keyword>
<evidence type="ECO:0000256" key="7">
    <source>
        <dbReference type="ARBA" id="ARBA00023316"/>
    </source>
</evidence>
<feature type="chain" id="PRO_5042245724" description="Exopolygalacturonase" evidence="16">
    <location>
        <begin position="23"/>
        <end position="432"/>
    </location>
</feature>
<proteinExistence type="inferred from homology"/>
<dbReference type="PROSITE" id="PS00502">
    <property type="entry name" value="POLYGALACTURONASE"/>
    <property type="match status" value="1"/>
</dbReference>
<dbReference type="SUPFAM" id="SSF51126">
    <property type="entry name" value="Pectin lyase-like"/>
    <property type="match status" value="1"/>
</dbReference>
<evidence type="ECO:0000256" key="9">
    <source>
        <dbReference type="ARBA" id="ARBA00043142"/>
    </source>
</evidence>
<feature type="signal peptide" evidence="16">
    <location>
        <begin position="1"/>
        <end position="22"/>
    </location>
</feature>
<dbReference type="EMBL" id="JAMRDG010000001">
    <property type="protein sequence ID" value="KAJ3707780.1"/>
    <property type="molecule type" value="Genomic_DNA"/>
</dbReference>
<evidence type="ECO:0000313" key="18">
    <source>
        <dbReference type="Proteomes" id="UP001210211"/>
    </source>
</evidence>
<comment type="similarity">
    <text evidence="2 15">Belongs to the glycosyl hydrolase 28 family.</text>
</comment>
<keyword evidence="7" id="KW-0961">Cell wall biogenesis/degradation</keyword>
<feature type="active site" evidence="14">
    <location>
        <position position="278"/>
    </location>
</feature>
<dbReference type="GO" id="GO:0005975">
    <property type="term" value="P:carbohydrate metabolic process"/>
    <property type="evidence" value="ECO:0007669"/>
    <property type="project" value="InterPro"/>
</dbReference>
<organism evidence="17 18">
    <name type="scientific">Rhynchospora tenuis</name>
    <dbReference type="NCBI Taxonomy" id="198213"/>
    <lineage>
        <taxon>Eukaryota</taxon>
        <taxon>Viridiplantae</taxon>
        <taxon>Streptophyta</taxon>
        <taxon>Embryophyta</taxon>
        <taxon>Tracheophyta</taxon>
        <taxon>Spermatophyta</taxon>
        <taxon>Magnoliopsida</taxon>
        <taxon>Liliopsida</taxon>
        <taxon>Poales</taxon>
        <taxon>Cyperaceae</taxon>
        <taxon>Cyperoideae</taxon>
        <taxon>Rhynchosporeae</taxon>
        <taxon>Rhynchospora</taxon>
    </lineage>
</organism>
<evidence type="ECO:0000256" key="16">
    <source>
        <dbReference type="SAM" id="SignalP"/>
    </source>
</evidence>
<evidence type="ECO:0000256" key="14">
    <source>
        <dbReference type="PROSITE-ProRule" id="PRU10052"/>
    </source>
</evidence>
<evidence type="ECO:0000256" key="3">
    <source>
        <dbReference type="ARBA" id="ARBA00022512"/>
    </source>
</evidence>
<comment type="catalytic activity">
    <reaction evidence="10">
        <text>[(1-&gt;4)-alpha-D-galacturonosyl](n) + H2O = alpha-D-galacturonate + [(1-&gt;4)-alpha-D-galacturonosyl](n-1)</text>
        <dbReference type="Rhea" id="RHEA:14117"/>
        <dbReference type="Rhea" id="RHEA-COMP:14570"/>
        <dbReference type="Rhea" id="RHEA-COMP:14572"/>
        <dbReference type="ChEBI" id="CHEBI:15377"/>
        <dbReference type="ChEBI" id="CHEBI:58658"/>
        <dbReference type="ChEBI" id="CHEBI:140523"/>
        <dbReference type="EC" id="3.2.1.67"/>
    </reaction>
</comment>
<dbReference type="EC" id="3.2.1.67" evidence="8"/>
<evidence type="ECO:0000256" key="11">
    <source>
        <dbReference type="ARBA" id="ARBA00057651"/>
    </source>
</evidence>
<accession>A0AAD6A196</accession>
<comment type="function">
    <text evidence="11">May function in depolymerizing pectin during pollen development, germination, and tube growth. Acts as an exo-polygalacturonase.</text>
</comment>
<dbReference type="InterPro" id="IPR012334">
    <property type="entry name" value="Pectin_lyas_fold"/>
</dbReference>
<gene>
    <name evidence="17" type="ORF">LUZ61_011485</name>
</gene>
<reference evidence="17 18" key="1">
    <citation type="journal article" date="2022" name="Cell">
        <title>Repeat-based holocentromeres influence genome architecture and karyotype evolution.</title>
        <authorList>
            <person name="Hofstatter P.G."/>
            <person name="Thangavel G."/>
            <person name="Lux T."/>
            <person name="Neumann P."/>
            <person name="Vondrak T."/>
            <person name="Novak P."/>
            <person name="Zhang M."/>
            <person name="Costa L."/>
            <person name="Castellani M."/>
            <person name="Scott A."/>
            <person name="Toegelov H."/>
            <person name="Fuchs J."/>
            <person name="Mata-Sucre Y."/>
            <person name="Dias Y."/>
            <person name="Vanzela A.L.L."/>
            <person name="Huettel B."/>
            <person name="Almeida C.C.S."/>
            <person name="Simkova H."/>
            <person name="Souza G."/>
            <person name="Pedrosa-Harand A."/>
            <person name="Macas J."/>
            <person name="Mayer K.F.X."/>
            <person name="Houben A."/>
            <person name="Marques A."/>
        </authorList>
    </citation>
    <scope>NUCLEOTIDE SEQUENCE [LARGE SCALE GENOMIC DNA]</scope>
    <source>
        <strain evidence="17">RhyTen1mFocal</strain>
    </source>
</reference>
<dbReference type="InterPro" id="IPR000743">
    <property type="entry name" value="Glyco_hydro_28"/>
</dbReference>
<dbReference type="Pfam" id="PF00295">
    <property type="entry name" value="Glyco_hydro_28"/>
    <property type="match status" value="1"/>
</dbReference>